<comment type="caution">
    <text evidence="2">The sequence shown here is derived from an EMBL/GenBank/DDBJ whole genome shotgun (WGS) entry which is preliminary data.</text>
</comment>
<dbReference type="EMBL" id="LACB01000181">
    <property type="protein sequence ID" value="KAJ9486979.1"/>
    <property type="molecule type" value="Genomic_DNA"/>
</dbReference>
<gene>
    <name evidence="2" type="ORF">VN97_g6335</name>
</gene>
<reference evidence="2" key="1">
    <citation type="submission" date="2015-06" db="EMBL/GenBank/DDBJ databases">
        <authorList>
            <person name="Nguyen H."/>
        </authorList>
    </citation>
    <scope>NUCLEOTIDE SEQUENCE</scope>
    <source>
        <strain evidence="2">DAOM 180753</strain>
    </source>
</reference>
<sequence>CTQHPFSTSSSSSNIGSCVLKSHIPLDLAPSPVTPLPLSPVSDSPDPPGLDSRLQHSIS</sequence>
<evidence type="ECO:0000256" key="1">
    <source>
        <dbReference type="SAM" id="MobiDB-lite"/>
    </source>
</evidence>
<organism evidence="2 3">
    <name type="scientific">Penicillium thymicola</name>
    <dbReference type="NCBI Taxonomy" id="293382"/>
    <lineage>
        <taxon>Eukaryota</taxon>
        <taxon>Fungi</taxon>
        <taxon>Dikarya</taxon>
        <taxon>Ascomycota</taxon>
        <taxon>Pezizomycotina</taxon>
        <taxon>Eurotiomycetes</taxon>
        <taxon>Eurotiomycetidae</taxon>
        <taxon>Eurotiales</taxon>
        <taxon>Aspergillaceae</taxon>
        <taxon>Penicillium</taxon>
    </lineage>
</organism>
<reference evidence="2" key="2">
    <citation type="journal article" date="2016" name="Fungal Biol.">
        <title>Ochratoxin A production by Penicillium thymicola.</title>
        <authorList>
            <person name="Nguyen H.D.T."/>
            <person name="McMullin D.R."/>
            <person name="Ponomareva E."/>
            <person name="Riley R."/>
            <person name="Pomraning K.R."/>
            <person name="Baker S.E."/>
            <person name="Seifert K.A."/>
        </authorList>
    </citation>
    <scope>NUCLEOTIDE SEQUENCE</scope>
    <source>
        <strain evidence="2">DAOM 180753</strain>
    </source>
</reference>
<dbReference type="Proteomes" id="UP001227192">
    <property type="component" value="Unassembled WGS sequence"/>
</dbReference>
<protein>
    <submittedName>
        <fullName evidence="2">Uncharacterized protein</fullName>
    </submittedName>
</protein>
<accession>A0AAI9TIC4</accession>
<feature type="non-terminal residue" evidence="2">
    <location>
        <position position="1"/>
    </location>
</feature>
<proteinExistence type="predicted"/>
<feature type="compositionally biased region" description="Low complexity" evidence="1">
    <location>
        <begin position="39"/>
        <end position="52"/>
    </location>
</feature>
<keyword evidence="3" id="KW-1185">Reference proteome</keyword>
<feature type="region of interest" description="Disordered" evidence="1">
    <location>
        <begin position="31"/>
        <end position="59"/>
    </location>
</feature>
<dbReference type="AlphaFoldDB" id="A0AAI9TIC4"/>
<evidence type="ECO:0000313" key="3">
    <source>
        <dbReference type="Proteomes" id="UP001227192"/>
    </source>
</evidence>
<evidence type="ECO:0000313" key="2">
    <source>
        <dbReference type="EMBL" id="KAJ9486979.1"/>
    </source>
</evidence>
<name>A0AAI9TIC4_PENTH</name>